<protein>
    <recommendedName>
        <fullName evidence="3">Helix-turn-helix domain-containing protein</fullName>
    </recommendedName>
</protein>
<reference evidence="1 2" key="2">
    <citation type="submission" date="2020-11" db="EMBL/GenBank/DDBJ databases">
        <title>Description of novel Gluconobacter species.</title>
        <authorList>
            <person name="Cleenwerck I."/>
            <person name="Cnockaert M."/>
            <person name="Borremans W."/>
            <person name="Wieme A.D."/>
            <person name="De Vuyst L."/>
            <person name="Vandamme P."/>
        </authorList>
    </citation>
    <scope>NUCLEOTIDE SEQUENCE [LARGE SCALE GENOMIC DNA]</scope>
    <source>
        <strain evidence="1 2">LMG 31484</strain>
    </source>
</reference>
<evidence type="ECO:0000313" key="2">
    <source>
        <dbReference type="Proteomes" id="UP000623107"/>
    </source>
</evidence>
<accession>A0ABR9Y2N1</accession>
<dbReference type="EMBL" id="JABCQG010000003">
    <property type="protein sequence ID" value="MBF0858201.1"/>
    <property type="molecule type" value="Genomic_DNA"/>
</dbReference>
<dbReference type="RefSeq" id="WP_194258984.1">
    <property type="nucleotide sequence ID" value="NZ_JABCQG010000003.1"/>
</dbReference>
<name>A0ABR9Y2N1_9PROT</name>
<proteinExistence type="predicted"/>
<dbReference type="Proteomes" id="UP000623107">
    <property type="component" value="Unassembled WGS sequence"/>
</dbReference>
<evidence type="ECO:0000313" key="1">
    <source>
        <dbReference type="EMBL" id="MBF0858201.1"/>
    </source>
</evidence>
<evidence type="ECO:0008006" key="3">
    <source>
        <dbReference type="Google" id="ProtNLM"/>
    </source>
</evidence>
<sequence length="79" mass="8795">MSERRLFSTEAAAQYLSLSTSSFRTAVAPHCRKLHPVPGRVVWDRLDLDAWADGLSGRKPQLETVAQGTTPNPLDRFLT</sequence>
<gene>
    <name evidence="1" type="ORF">HKD24_03105</name>
</gene>
<organism evidence="1 2">
    <name type="scientific">Gluconobacter vitians</name>
    <dbReference type="NCBI Taxonomy" id="2728102"/>
    <lineage>
        <taxon>Bacteria</taxon>
        <taxon>Pseudomonadati</taxon>
        <taxon>Pseudomonadota</taxon>
        <taxon>Alphaproteobacteria</taxon>
        <taxon>Acetobacterales</taxon>
        <taxon>Acetobacteraceae</taxon>
        <taxon>Gluconobacter</taxon>
    </lineage>
</organism>
<keyword evidence="2" id="KW-1185">Reference proteome</keyword>
<comment type="caution">
    <text evidence="1">The sequence shown here is derived from an EMBL/GenBank/DDBJ whole genome shotgun (WGS) entry which is preliminary data.</text>
</comment>
<reference evidence="2" key="1">
    <citation type="submission" date="2020-04" db="EMBL/GenBank/DDBJ databases">
        <title>Description of novel Gluconacetobacter.</title>
        <authorList>
            <person name="Sombolestani A."/>
        </authorList>
    </citation>
    <scope>NUCLEOTIDE SEQUENCE [LARGE SCALE GENOMIC DNA]</scope>
    <source>
        <strain evidence="2">LMG 31484</strain>
    </source>
</reference>